<proteinExistence type="predicted"/>
<name>A0AAV0W0P2_9HEMI</name>
<comment type="caution">
    <text evidence="1">The sequence shown here is derived from an EMBL/GenBank/DDBJ whole genome shotgun (WGS) entry which is preliminary data.</text>
</comment>
<evidence type="ECO:0000313" key="1">
    <source>
        <dbReference type="EMBL" id="CAI6347641.1"/>
    </source>
</evidence>
<evidence type="ECO:0000313" key="2">
    <source>
        <dbReference type="Proteomes" id="UP001160148"/>
    </source>
</evidence>
<reference evidence="1 2" key="1">
    <citation type="submission" date="2023-01" db="EMBL/GenBank/DDBJ databases">
        <authorList>
            <person name="Whitehead M."/>
        </authorList>
    </citation>
    <scope>NUCLEOTIDE SEQUENCE [LARGE SCALE GENOMIC DNA]</scope>
</reference>
<dbReference type="EMBL" id="CARXXK010000001">
    <property type="protein sequence ID" value="CAI6347641.1"/>
    <property type="molecule type" value="Genomic_DNA"/>
</dbReference>
<accession>A0AAV0W0P2</accession>
<protein>
    <submittedName>
        <fullName evidence="1">Uncharacterized protein</fullName>
    </submittedName>
</protein>
<gene>
    <name evidence="1" type="ORF">MEUPH1_LOCUS4409</name>
</gene>
<dbReference type="AlphaFoldDB" id="A0AAV0W0P2"/>
<sequence>MKKESPEKGYSVDTVLVRVKGEVRVQSPGFCQRKGRLISMFICCMGTPAVTRTHSRAAHERAGAVCIRKENKCEMDKDINEKITAKSVIF</sequence>
<dbReference type="Proteomes" id="UP001160148">
    <property type="component" value="Unassembled WGS sequence"/>
</dbReference>
<keyword evidence="2" id="KW-1185">Reference proteome</keyword>
<organism evidence="1 2">
    <name type="scientific">Macrosiphum euphorbiae</name>
    <name type="common">potato aphid</name>
    <dbReference type="NCBI Taxonomy" id="13131"/>
    <lineage>
        <taxon>Eukaryota</taxon>
        <taxon>Metazoa</taxon>
        <taxon>Ecdysozoa</taxon>
        <taxon>Arthropoda</taxon>
        <taxon>Hexapoda</taxon>
        <taxon>Insecta</taxon>
        <taxon>Pterygota</taxon>
        <taxon>Neoptera</taxon>
        <taxon>Paraneoptera</taxon>
        <taxon>Hemiptera</taxon>
        <taxon>Sternorrhyncha</taxon>
        <taxon>Aphidomorpha</taxon>
        <taxon>Aphidoidea</taxon>
        <taxon>Aphididae</taxon>
        <taxon>Macrosiphini</taxon>
        <taxon>Macrosiphum</taxon>
    </lineage>
</organism>